<evidence type="ECO:0000256" key="1">
    <source>
        <dbReference type="ARBA" id="ARBA00004123"/>
    </source>
</evidence>
<dbReference type="GO" id="GO:0003677">
    <property type="term" value="F:DNA binding"/>
    <property type="evidence" value="ECO:0007669"/>
    <property type="project" value="InterPro"/>
</dbReference>
<dbReference type="OrthoDB" id="3014581at2759"/>
<dbReference type="CDD" id="cd12148">
    <property type="entry name" value="fungal_TF_MHR"/>
    <property type="match status" value="1"/>
</dbReference>
<name>A0A6A6BYK5_ZASCE</name>
<evidence type="ECO:0000256" key="2">
    <source>
        <dbReference type="ARBA" id="ARBA00023242"/>
    </source>
</evidence>
<dbReference type="GO" id="GO:0006351">
    <property type="term" value="P:DNA-templated transcription"/>
    <property type="evidence" value="ECO:0007669"/>
    <property type="project" value="InterPro"/>
</dbReference>
<evidence type="ECO:0000259" key="3">
    <source>
        <dbReference type="Pfam" id="PF04082"/>
    </source>
</evidence>
<keyword evidence="2" id="KW-0539">Nucleus</keyword>
<gene>
    <name evidence="4" type="ORF">M409DRAFT_30555</name>
</gene>
<dbReference type="GO" id="GO:0008270">
    <property type="term" value="F:zinc ion binding"/>
    <property type="evidence" value="ECO:0007669"/>
    <property type="project" value="InterPro"/>
</dbReference>
<dbReference type="PANTHER" id="PTHR31001">
    <property type="entry name" value="UNCHARACTERIZED TRANSCRIPTIONAL REGULATORY PROTEIN"/>
    <property type="match status" value="1"/>
</dbReference>
<dbReference type="AlphaFoldDB" id="A0A6A6BYK5"/>
<dbReference type="GO" id="GO:0005634">
    <property type="term" value="C:nucleus"/>
    <property type="evidence" value="ECO:0007669"/>
    <property type="project" value="UniProtKB-SubCell"/>
</dbReference>
<comment type="subcellular location">
    <subcellularLocation>
        <location evidence="1">Nucleus</location>
    </subcellularLocation>
</comment>
<dbReference type="InterPro" id="IPR050613">
    <property type="entry name" value="Sec_Metabolite_Reg"/>
</dbReference>
<accession>A0A6A6BYK5</accession>
<sequence>MLELHAESVARDESRLLARVERLERLILTKDNNAGQADLERGSSTGLSPKYEVNNSTDGEGLLTALFNADLNGPSKFVKGQPIAVHSLSEILTMLNSGHDANHGWGESTLLVPPYQVSLQLLRLFELYIDPICCITHPQTTRAELDTFYIGIAKYEETETQHTAMMLSTMSLSIFFCRPMDLLKWGISETDNIKIASYMHDAASNLLEQTIRSSRINLCAAQAAILMSYFIYHRDGPSSRYRHLLSTATFIASELCLPSMDGSDSYSNVSKHQDDAVTKELKRRVFWHLASIEGLNYASFPSNTATIMDFEHTPMRWPSDFSDSGRISNHKDGNDVLQRPTAVTYLLARMKLAAISRRAAIPTRGHSHNVNQDSYDQILALDREFERFLNDLPYFFRLDQESCQQSEALEPVFSLLPIMRYSIPTAAHSRRLKLHQTFLLRQAADERYQDSR</sequence>
<protein>
    <recommendedName>
        <fullName evidence="3">Xylanolytic transcriptional activator regulatory domain-containing protein</fullName>
    </recommendedName>
</protein>
<organism evidence="4 5">
    <name type="scientific">Zasmidium cellare ATCC 36951</name>
    <dbReference type="NCBI Taxonomy" id="1080233"/>
    <lineage>
        <taxon>Eukaryota</taxon>
        <taxon>Fungi</taxon>
        <taxon>Dikarya</taxon>
        <taxon>Ascomycota</taxon>
        <taxon>Pezizomycotina</taxon>
        <taxon>Dothideomycetes</taxon>
        <taxon>Dothideomycetidae</taxon>
        <taxon>Mycosphaerellales</taxon>
        <taxon>Mycosphaerellaceae</taxon>
        <taxon>Zasmidium</taxon>
    </lineage>
</organism>
<dbReference type="EMBL" id="ML993644">
    <property type="protein sequence ID" value="KAF2159020.1"/>
    <property type="molecule type" value="Genomic_DNA"/>
</dbReference>
<dbReference type="Proteomes" id="UP000799537">
    <property type="component" value="Unassembled WGS sequence"/>
</dbReference>
<evidence type="ECO:0000313" key="4">
    <source>
        <dbReference type="EMBL" id="KAF2159020.1"/>
    </source>
</evidence>
<dbReference type="PANTHER" id="PTHR31001:SF90">
    <property type="entry name" value="CENTROMERE DNA-BINDING PROTEIN COMPLEX CBF3 SUBUNIT B"/>
    <property type="match status" value="1"/>
</dbReference>
<dbReference type="InterPro" id="IPR007219">
    <property type="entry name" value="XnlR_reg_dom"/>
</dbReference>
<feature type="domain" description="Xylanolytic transcriptional activator regulatory" evidence="3">
    <location>
        <begin position="145"/>
        <end position="337"/>
    </location>
</feature>
<dbReference type="GeneID" id="54563254"/>
<reference evidence="4" key="1">
    <citation type="journal article" date="2020" name="Stud. Mycol.">
        <title>101 Dothideomycetes genomes: a test case for predicting lifestyles and emergence of pathogens.</title>
        <authorList>
            <person name="Haridas S."/>
            <person name="Albert R."/>
            <person name="Binder M."/>
            <person name="Bloem J."/>
            <person name="Labutti K."/>
            <person name="Salamov A."/>
            <person name="Andreopoulos B."/>
            <person name="Baker S."/>
            <person name="Barry K."/>
            <person name="Bills G."/>
            <person name="Bluhm B."/>
            <person name="Cannon C."/>
            <person name="Castanera R."/>
            <person name="Culley D."/>
            <person name="Daum C."/>
            <person name="Ezra D."/>
            <person name="Gonzalez J."/>
            <person name="Henrissat B."/>
            <person name="Kuo A."/>
            <person name="Liang C."/>
            <person name="Lipzen A."/>
            <person name="Lutzoni F."/>
            <person name="Magnuson J."/>
            <person name="Mondo S."/>
            <person name="Nolan M."/>
            <person name="Ohm R."/>
            <person name="Pangilinan J."/>
            <person name="Park H.-J."/>
            <person name="Ramirez L."/>
            <person name="Alfaro M."/>
            <person name="Sun H."/>
            <person name="Tritt A."/>
            <person name="Yoshinaga Y."/>
            <person name="Zwiers L.-H."/>
            <person name="Turgeon B."/>
            <person name="Goodwin S."/>
            <person name="Spatafora J."/>
            <person name="Crous P."/>
            <person name="Grigoriev I."/>
        </authorList>
    </citation>
    <scope>NUCLEOTIDE SEQUENCE</scope>
    <source>
        <strain evidence="4">ATCC 36951</strain>
    </source>
</reference>
<dbReference type="RefSeq" id="XP_033659909.1">
    <property type="nucleotide sequence ID" value="XM_033809982.1"/>
</dbReference>
<keyword evidence="5" id="KW-1185">Reference proteome</keyword>
<dbReference type="Pfam" id="PF04082">
    <property type="entry name" value="Fungal_trans"/>
    <property type="match status" value="1"/>
</dbReference>
<evidence type="ECO:0000313" key="5">
    <source>
        <dbReference type="Proteomes" id="UP000799537"/>
    </source>
</evidence>
<proteinExistence type="predicted"/>